<evidence type="ECO:0000313" key="1">
    <source>
        <dbReference type="EMBL" id="JAA93540.1"/>
    </source>
</evidence>
<sequence length="92" mass="10151">ALVATVAGVPDGEEHHRPTRWPCWWGLGPEIPPSWLRHARSNASSSNGTDADHPIRLFPMVVPDWLCTIRRNRTAAVQERNATEVTNGSGSE</sequence>
<feature type="non-terminal residue" evidence="1">
    <location>
        <position position="1"/>
    </location>
</feature>
<name>T1DDU8_9DIPT</name>
<protein>
    <submittedName>
        <fullName evidence="1">Putative w-rich salivary secreted peptide</fullName>
    </submittedName>
</protein>
<organism evidence="1">
    <name type="scientific">Psorophora albipes</name>
    <dbReference type="NCBI Taxonomy" id="869069"/>
    <lineage>
        <taxon>Eukaryota</taxon>
        <taxon>Metazoa</taxon>
        <taxon>Ecdysozoa</taxon>
        <taxon>Arthropoda</taxon>
        <taxon>Hexapoda</taxon>
        <taxon>Insecta</taxon>
        <taxon>Pterygota</taxon>
        <taxon>Neoptera</taxon>
        <taxon>Endopterygota</taxon>
        <taxon>Diptera</taxon>
        <taxon>Nematocera</taxon>
        <taxon>Culicoidea</taxon>
        <taxon>Culicidae</taxon>
        <taxon>Culicinae</taxon>
        <taxon>Aedini</taxon>
        <taxon>Psorophora</taxon>
    </lineage>
</organism>
<reference evidence="1" key="1">
    <citation type="journal article" date="2013" name="BMC Genomics">
        <title>A deep insight into the sialotranscriptome of the mosquito, Psorophora albipes.</title>
        <authorList>
            <person name="Chagas A.C."/>
            <person name="Calvo E."/>
            <person name="Rios-Velasquez C.M."/>
            <person name="Pessoa F.A."/>
            <person name="Medeiros J.F."/>
            <person name="Ribeiro J.M."/>
        </authorList>
    </citation>
    <scope>NUCLEOTIDE SEQUENCE</scope>
</reference>
<proteinExistence type="evidence at transcript level"/>
<dbReference type="EMBL" id="GALA01001312">
    <property type="protein sequence ID" value="JAA93540.1"/>
    <property type="molecule type" value="mRNA"/>
</dbReference>
<accession>T1DDU8</accession>
<dbReference type="AlphaFoldDB" id="T1DDU8"/>